<keyword evidence="4" id="KW-0804">Transcription</keyword>
<dbReference type="SUPFAM" id="SSF101941">
    <property type="entry name" value="NAC domain"/>
    <property type="match status" value="1"/>
</dbReference>
<evidence type="ECO:0000313" key="8">
    <source>
        <dbReference type="EMBL" id="KAF9596047.1"/>
    </source>
</evidence>
<evidence type="ECO:0000256" key="2">
    <source>
        <dbReference type="ARBA" id="ARBA00023015"/>
    </source>
</evidence>
<evidence type="ECO:0000256" key="1">
    <source>
        <dbReference type="ARBA" id="ARBA00004123"/>
    </source>
</evidence>
<keyword evidence="9" id="KW-1185">Reference proteome</keyword>
<keyword evidence="2" id="KW-0805">Transcription regulation</keyword>
<evidence type="ECO:0000313" key="9">
    <source>
        <dbReference type="Proteomes" id="UP000631114"/>
    </source>
</evidence>
<reference evidence="8 9" key="1">
    <citation type="submission" date="2020-10" db="EMBL/GenBank/DDBJ databases">
        <title>The Coptis chinensis genome and diversification of protoberbering-type alkaloids.</title>
        <authorList>
            <person name="Wang B."/>
            <person name="Shu S."/>
            <person name="Song C."/>
            <person name="Liu Y."/>
        </authorList>
    </citation>
    <scope>NUCLEOTIDE SEQUENCE [LARGE SCALE GENOMIC DNA]</scope>
    <source>
        <strain evidence="8">HL-2020</strain>
        <tissue evidence="8">Leaf</tissue>
    </source>
</reference>
<dbReference type="OrthoDB" id="1622899at2759"/>
<comment type="caution">
    <text evidence="8">The sequence shown here is derived from an EMBL/GenBank/DDBJ whole genome shotgun (WGS) entry which is preliminary data.</text>
</comment>
<dbReference type="EMBL" id="JADFTS010000007">
    <property type="protein sequence ID" value="KAF9596047.1"/>
    <property type="molecule type" value="Genomic_DNA"/>
</dbReference>
<proteinExistence type="predicted"/>
<feature type="region of interest" description="Disordered" evidence="6">
    <location>
        <begin position="166"/>
        <end position="200"/>
    </location>
</feature>
<accession>A0A835LKP8</accession>
<dbReference type="AlphaFoldDB" id="A0A835LKP8"/>
<protein>
    <recommendedName>
        <fullName evidence="7">NAC domain-containing protein</fullName>
    </recommendedName>
</protein>
<keyword evidence="3" id="KW-0238">DNA-binding</keyword>
<dbReference type="GO" id="GO:0003677">
    <property type="term" value="F:DNA binding"/>
    <property type="evidence" value="ECO:0007669"/>
    <property type="project" value="UniProtKB-KW"/>
</dbReference>
<dbReference type="Proteomes" id="UP000631114">
    <property type="component" value="Unassembled WGS sequence"/>
</dbReference>
<name>A0A835LKP8_9MAGN</name>
<evidence type="ECO:0000256" key="6">
    <source>
        <dbReference type="SAM" id="MobiDB-lite"/>
    </source>
</evidence>
<gene>
    <name evidence="8" type="ORF">IFM89_006974</name>
</gene>
<dbReference type="PANTHER" id="PTHR31989">
    <property type="entry name" value="NAC DOMAIN-CONTAINING PROTEIN 82-RELATED"/>
    <property type="match status" value="1"/>
</dbReference>
<sequence length="334" mass="37140">MIRVGFRFVPSDIDLICYLWERVYGEGPQGIMKNIIVERDLYGSESPTEIFNGTTATELYFFTVLKKKFSHGVRMDRTVRGKGTWTAQYNGKSEGGCKIPAIYDPNDKSVEIGYRKNLSFTPKGEKARFTVNGKKESWVMHEYTLKEYPPGKDVFALCRISKGRSDKRASSSSCASVSSEGLEENDEYQAREKRPRTTTTLASVPHMPMASLDSVKSYLADGSLGSTSGVVAVPLDGGLMQQAGDENFASQEAPEPSDMLDNAYDPSIFCEDLDWNSMHLSELPALEQDPQPVNMLMDFSELLFEEDPQPVNMLGGNSNVDSTLLHSILMPNFS</sequence>
<dbReference type="InterPro" id="IPR003441">
    <property type="entry name" value="NAC-dom"/>
</dbReference>
<dbReference type="Gene3D" id="2.170.150.80">
    <property type="entry name" value="NAC domain"/>
    <property type="match status" value="1"/>
</dbReference>
<dbReference type="GO" id="GO:0006355">
    <property type="term" value="P:regulation of DNA-templated transcription"/>
    <property type="evidence" value="ECO:0007669"/>
    <property type="project" value="InterPro"/>
</dbReference>
<feature type="domain" description="NAC" evidence="7">
    <location>
        <begin position="2"/>
        <end position="163"/>
    </location>
</feature>
<keyword evidence="5" id="KW-0539">Nucleus</keyword>
<evidence type="ECO:0000259" key="7">
    <source>
        <dbReference type="PROSITE" id="PS51005"/>
    </source>
</evidence>
<organism evidence="8 9">
    <name type="scientific">Coptis chinensis</name>
    <dbReference type="NCBI Taxonomy" id="261450"/>
    <lineage>
        <taxon>Eukaryota</taxon>
        <taxon>Viridiplantae</taxon>
        <taxon>Streptophyta</taxon>
        <taxon>Embryophyta</taxon>
        <taxon>Tracheophyta</taxon>
        <taxon>Spermatophyta</taxon>
        <taxon>Magnoliopsida</taxon>
        <taxon>Ranunculales</taxon>
        <taxon>Ranunculaceae</taxon>
        <taxon>Coptidoideae</taxon>
        <taxon>Coptis</taxon>
    </lineage>
</organism>
<evidence type="ECO:0000256" key="5">
    <source>
        <dbReference type="ARBA" id="ARBA00023242"/>
    </source>
</evidence>
<evidence type="ECO:0000256" key="3">
    <source>
        <dbReference type="ARBA" id="ARBA00023125"/>
    </source>
</evidence>
<evidence type="ECO:0000256" key="4">
    <source>
        <dbReference type="ARBA" id="ARBA00023163"/>
    </source>
</evidence>
<dbReference type="InterPro" id="IPR036093">
    <property type="entry name" value="NAC_dom_sf"/>
</dbReference>
<feature type="compositionally biased region" description="Low complexity" evidence="6">
    <location>
        <begin position="170"/>
        <end position="179"/>
    </location>
</feature>
<dbReference type="GO" id="GO:0005634">
    <property type="term" value="C:nucleus"/>
    <property type="evidence" value="ECO:0007669"/>
    <property type="project" value="UniProtKB-SubCell"/>
</dbReference>
<comment type="subcellular location">
    <subcellularLocation>
        <location evidence="1">Nucleus</location>
    </subcellularLocation>
</comment>
<dbReference type="PROSITE" id="PS51005">
    <property type="entry name" value="NAC"/>
    <property type="match status" value="1"/>
</dbReference>
<dbReference type="Pfam" id="PF02365">
    <property type="entry name" value="NAM"/>
    <property type="match status" value="1"/>
</dbReference>